<keyword evidence="2" id="KW-0328">Glycosyltransferase</keyword>
<keyword evidence="4" id="KW-1133">Transmembrane helix</keyword>
<accession>U2QI81</accession>
<keyword evidence="3 6" id="KW-0808">Transferase</keyword>
<sequence length="342" mass="39052">MLNSNCMLSVVVPIYNEEKYISKCINSILEQDYPKDNLEIIFVDGMSTDKTREIIDTYVEKYPFIKMLDNPKKIVPYAMNAGIKASKGEVIIRLDGHVEYPTNYFSALVKNLKELDADNVGARCETLPCGTSTKELAIAEALSSAFGMGNSYFRIGCDEIKQVDTVPFGCFKREVFSKVGLYDNELIRNQDDELNGRIIKNGGKIYIIPSIVTKYFARDKISKVRKMFYQYGLYKPLVNKKLGTPTTIRQFFPLVFVFDLIFGAILSCLSWIIATIYVTVIIIYLLLSCYFTIKSVKKTGKMGLFLYQPLTYLTIHVSYGWGYWVGIYKIIMHTPFNAESNR</sequence>
<dbReference type="AlphaFoldDB" id="U2QI81"/>
<dbReference type="InterPro" id="IPR001173">
    <property type="entry name" value="Glyco_trans_2-like"/>
</dbReference>
<dbReference type="EMBL" id="AWEY01000038">
    <property type="protein sequence ID" value="ERK38512.1"/>
    <property type="molecule type" value="Genomic_DNA"/>
</dbReference>
<feature type="domain" description="Glycosyltransferase 2-like" evidence="5">
    <location>
        <begin position="9"/>
        <end position="145"/>
    </location>
</feature>
<name>U2QI81_9BACT</name>
<evidence type="ECO:0000256" key="4">
    <source>
        <dbReference type="SAM" id="Phobius"/>
    </source>
</evidence>
<dbReference type="Pfam" id="PF00535">
    <property type="entry name" value="Glycos_transf_2"/>
    <property type="match status" value="1"/>
</dbReference>
<reference evidence="6 7" key="1">
    <citation type="submission" date="2013-08" db="EMBL/GenBank/DDBJ databases">
        <authorList>
            <person name="Durkin A.S."/>
            <person name="Haft D.R."/>
            <person name="McCorrison J."/>
            <person name="Torralba M."/>
            <person name="Gillis M."/>
            <person name="Haft D.H."/>
            <person name="Methe B."/>
            <person name="Sutton G."/>
            <person name="Nelson K.E."/>
        </authorList>
    </citation>
    <scope>NUCLEOTIDE SEQUENCE [LARGE SCALE GENOMIC DNA]</scope>
    <source>
        <strain evidence="6 7">F0067</strain>
    </source>
</reference>
<keyword evidence="4" id="KW-0472">Membrane</keyword>
<protein>
    <submittedName>
        <fullName evidence="6">Glycosyltransferase-like protein, family 2</fullName>
    </submittedName>
</protein>
<feature type="transmembrane region" description="Helical" evidence="4">
    <location>
        <begin position="272"/>
        <end position="293"/>
    </location>
</feature>
<proteinExistence type="inferred from homology"/>
<dbReference type="GO" id="GO:0016757">
    <property type="term" value="F:glycosyltransferase activity"/>
    <property type="evidence" value="ECO:0007669"/>
    <property type="project" value="UniProtKB-KW"/>
</dbReference>
<evidence type="ECO:0000256" key="2">
    <source>
        <dbReference type="ARBA" id="ARBA00022676"/>
    </source>
</evidence>
<dbReference type="InterPro" id="IPR029044">
    <property type="entry name" value="Nucleotide-diphossugar_trans"/>
</dbReference>
<evidence type="ECO:0000313" key="7">
    <source>
        <dbReference type="Proteomes" id="UP000016648"/>
    </source>
</evidence>
<evidence type="ECO:0000259" key="5">
    <source>
        <dbReference type="Pfam" id="PF00535"/>
    </source>
</evidence>
<dbReference type="SUPFAM" id="SSF53448">
    <property type="entry name" value="Nucleotide-diphospho-sugar transferases"/>
    <property type="match status" value="1"/>
</dbReference>
<organism evidence="6 7">
    <name type="scientific">Segatella baroniae F0067</name>
    <dbReference type="NCBI Taxonomy" id="1115809"/>
    <lineage>
        <taxon>Bacteria</taxon>
        <taxon>Pseudomonadati</taxon>
        <taxon>Bacteroidota</taxon>
        <taxon>Bacteroidia</taxon>
        <taxon>Bacteroidales</taxon>
        <taxon>Prevotellaceae</taxon>
        <taxon>Segatella</taxon>
    </lineage>
</organism>
<dbReference type="Proteomes" id="UP000016648">
    <property type="component" value="Unassembled WGS sequence"/>
</dbReference>
<keyword evidence="7" id="KW-1185">Reference proteome</keyword>
<dbReference type="PANTHER" id="PTHR43630">
    <property type="entry name" value="POLY-BETA-1,6-N-ACETYL-D-GLUCOSAMINE SYNTHASE"/>
    <property type="match status" value="1"/>
</dbReference>
<keyword evidence="4" id="KW-0812">Transmembrane</keyword>
<dbReference type="CDD" id="cd02525">
    <property type="entry name" value="Succinoglycan_BP_ExoA"/>
    <property type="match status" value="1"/>
</dbReference>
<feature type="transmembrane region" description="Helical" evidence="4">
    <location>
        <begin position="305"/>
        <end position="324"/>
    </location>
</feature>
<dbReference type="PANTHER" id="PTHR43630:SF1">
    <property type="entry name" value="POLY-BETA-1,6-N-ACETYL-D-GLUCOSAMINE SYNTHASE"/>
    <property type="match status" value="1"/>
</dbReference>
<gene>
    <name evidence="6" type="ORF">HMPREF9135_1447</name>
</gene>
<evidence type="ECO:0000313" key="6">
    <source>
        <dbReference type="EMBL" id="ERK38512.1"/>
    </source>
</evidence>
<dbReference type="Gene3D" id="3.90.550.10">
    <property type="entry name" value="Spore Coat Polysaccharide Biosynthesis Protein SpsA, Chain A"/>
    <property type="match status" value="1"/>
</dbReference>
<dbReference type="PATRIC" id="fig|1115809.3.peg.2220"/>
<comment type="similarity">
    <text evidence="1">Belongs to the glycosyltransferase 2 family.</text>
</comment>
<evidence type="ECO:0000256" key="3">
    <source>
        <dbReference type="ARBA" id="ARBA00022679"/>
    </source>
</evidence>
<evidence type="ECO:0000256" key="1">
    <source>
        <dbReference type="ARBA" id="ARBA00006739"/>
    </source>
</evidence>
<comment type="caution">
    <text evidence="6">The sequence shown here is derived from an EMBL/GenBank/DDBJ whole genome shotgun (WGS) entry which is preliminary data.</text>
</comment>